<name>A0A9W6SU30_CANBO</name>
<gene>
    <name evidence="1" type="ORF">Cboi02_000018100</name>
</gene>
<sequence length="445" mass="50809">MMSTQFQPQHKELDPRFPAYYQDLNMEKVKLLLNTMHGNSSSLPYSSHVEMPQSVPMPDPLGHINAHQYEQELQATLSFQAPAVNNMSLQNNFNGVNINNALANEALINTLGNININNPNNLQTSYEQIDNLLASINYEQQNNQEIMNALQLANINTLNPSLNINMQELVMPQIELMSYDYNKPQNYMTQSIQASTPSTFVSPSPSINDSINGSLCDQSSILSSPISSTSGIEQSIMYTQTTPVKQEFDHTIFAASYNTDFLTDLAVPQQQLHHHLHPHHLHMKPRSKSIGDISLKVKSKCISKKCSICGKIITRDMSRHLRIHEPVSRFKCIFPKEKCVHKTGQFNRPYDFKKHLLNYHFRFDDNSVKKQHNLCAKLDHTGQCYCGKKFTAEEWLDNHILKENKDGDYECAYLRKHYKQHGIAPPSQEFITSFSKRNKNGSPKN</sequence>
<proteinExistence type="predicted"/>
<reference evidence="1" key="1">
    <citation type="submission" date="2023-04" db="EMBL/GenBank/DDBJ databases">
        <title>Candida boidinii NBRC 10035.</title>
        <authorList>
            <person name="Ichikawa N."/>
            <person name="Sato H."/>
            <person name="Tonouchi N."/>
        </authorList>
    </citation>
    <scope>NUCLEOTIDE SEQUENCE</scope>
    <source>
        <strain evidence="1">NBRC 10035</strain>
    </source>
</reference>
<accession>A0A9W6SU30</accession>
<dbReference type="AlphaFoldDB" id="A0A9W6SU30"/>
<evidence type="ECO:0000313" key="2">
    <source>
        <dbReference type="Proteomes" id="UP001165120"/>
    </source>
</evidence>
<dbReference type="EMBL" id="BSXN01000030">
    <property type="protein sequence ID" value="GME66734.1"/>
    <property type="molecule type" value="Genomic_DNA"/>
</dbReference>
<organism evidence="1 2">
    <name type="scientific">Candida boidinii</name>
    <name type="common">Yeast</name>
    <dbReference type="NCBI Taxonomy" id="5477"/>
    <lineage>
        <taxon>Eukaryota</taxon>
        <taxon>Fungi</taxon>
        <taxon>Dikarya</taxon>
        <taxon>Ascomycota</taxon>
        <taxon>Saccharomycotina</taxon>
        <taxon>Pichiomycetes</taxon>
        <taxon>Pichiales</taxon>
        <taxon>Pichiaceae</taxon>
        <taxon>Ogataea</taxon>
        <taxon>Ogataea/Candida clade</taxon>
    </lineage>
</organism>
<comment type="caution">
    <text evidence="1">The sequence shown here is derived from an EMBL/GenBank/DDBJ whole genome shotgun (WGS) entry which is preliminary data.</text>
</comment>
<evidence type="ECO:0000313" key="1">
    <source>
        <dbReference type="EMBL" id="GME66734.1"/>
    </source>
</evidence>
<keyword evidence="2" id="KW-1185">Reference proteome</keyword>
<protein>
    <submittedName>
        <fullName evidence="1">Unnamed protein product</fullName>
    </submittedName>
</protein>
<dbReference type="Proteomes" id="UP001165120">
    <property type="component" value="Unassembled WGS sequence"/>
</dbReference>